<dbReference type="RefSeq" id="WP_025867554.1">
    <property type="nucleotide sequence ID" value="NZ_CABJFV010000002.1"/>
</dbReference>
<evidence type="ECO:0000313" key="3">
    <source>
        <dbReference type="Proteomes" id="UP000284379"/>
    </source>
</evidence>
<feature type="signal peptide" evidence="1">
    <location>
        <begin position="1"/>
        <end position="21"/>
    </location>
</feature>
<protein>
    <recommendedName>
        <fullName evidence="4">Pilus formation protein N-terminal domain-containing protein</fullName>
    </recommendedName>
</protein>
<sequence length="273" mass="30399">MRHIYTFLLLAILGLSMASCSDDKRDIVFFTGDAPIYQTGTCVNLISSVSLYPIKPEGENIGIDGGNGDYSIIGNTDEAVVAVVMTVSEKYKRLQITPKALGETTIIISDGDGKTAALKVKVREYGKRMVVNAQGIIVNGEVTDEKKAEIADGMKETFPVAINGGFELVSGKSETWKDEGILRVYHENFKETPVIGSYSWKLIMVNDKEKMGFSFIFDDKEYQFTTSIREEPKTRSNNTNVLQLYEDVTSQCTVECPVGTRVYRGYKIYLEDL</sequence>
<keyword evidence="1" id="KW-0732">Signal</keyword>
<evidence type="ECO:0000256" key="1">
    <source>
        <dbReference type="SAM" id="SignalP"/>
    </source>
</evidence>
<accession>A0A413VVJ8</accession>
<dbReference type="EMBL" id="QSGO01000002">
    <property type="protein sequence ID" value="RHB37573.1"/>
    <property type="molecule type" value="Genomic_DNA"/>
</dbReference>
<evidence type="ECO:0008006" key="4">
    <source>
        <dbReference type="Google" id="ProtNLM"/>
    </source>
</evidence>
<reference evidence="2 3" key="1">
    <citation type="submission" date="2018-08" db="EMBL/GenBank/DDBJ databases">
        <title>A genome reference for cultivated species of the human gut microbiota.</title>
        <authorList>
            <person name="Zou Y."/>
            <person name="Xue W."/>
            <person name="Luo G."/>
        </authorList>
    </citation>
    <scope>NUCLEOTIDE SEQUENCE [LARGE SCALE GENOMIC DNA]</scope>
    <source>
        <strain evidence="2 3">AM40-30BH</strain>
    </source>
</reference>
<dbReference type="AlphaFoldDB" id="A0A413VVJ8"/>
<dbReference type="GeneID" id="69500731"/>
<proteinExistence type="predicted"/>
<dbReference type="PROSITE" id="PS51257">
    <property type="entry name" value="PROKAR_LIPOPROTEIN"/>
    <property type="match status" value="1"/>
</dbReference>
<organism evidence="2 3">
    <name type="scientific">Bacteroides nordii</name>
    <dbReference type="NCBI Taxonomy" id="291645"/>
    <lineage>
        <taxon>Bacteria</taxon>
        <taxon>Pseudomonadati</taxon>
        <taxon>Bacteroidota</taxon>
        <taxon>Bacteroidia</taxon>
        <taxon>Bacteroidales</taxon>
        <taxon>Bacteroidaceae</taxon>
        <taxon>Bacteroides</taxon>
    </lineage>
</organism>
<comment type="caution">
    <text evidence="2">The sequence shown here is derived from an EMBL/GenBank/DDBJ whole genome shotgun (WGS) entry which is preliminary data.</text>
</comment>
<dbReference type="Proteomes" id="UP000284379">
    <property type="component" value="Unassembled WGS sequence"/>
</dbReference>
<gene>
    <name evidence="2" type="ORF">DW888_03075</name>
</gene>
<evidence type="ECO:0000313" key="2">
    <source>
        <dbReference type="EMBL" id="RHB37573.1"/>
    </source>
</evidence>
<feature type="chain" id="PRO_5019157489" description="Pilus formation protein N-terminal domain-containing protein" evidence="1">
    <location>
        <begin position="22"/>
        <end position="273"/>
    </location>
</feature>
<name>A0A413VVJ8_9BACE</name>